<dbReference type="AlphaFoldDB" id="A0AAD8GAG3"/>
<evidence type="ECO:0000313" key="2">
    <source>
        <dbReference type="Proteomes" id="UP001230051"/>
    </source>
</evidence>
<keyword evidence="2" id="KW-1185">Reference proteome</keyword>
<reference evidence="1" key="1">
    <citation type="submission" date="2022-02" db="EMBL/GenBank/DDBJ databases">
        <title>Atlantic sturgeon de novo genome assembly.</title>
        <authorList>
            <person name="Stock M."/>
            <person name="Klopp C."/>
            <person name="Guiguen Y."/>
            <person name="Cabau C."/>
            <person name="Parinello H."/>
            <person name="Santidrian Yebra-Pimentel E."/>
            <person name="Kuhl H."/>
            <person name="Dirks R.P."/>
            <person name="Guessner J."/>
            <person name="Wuertz S."/>
            <person name="Du K."/>
            <person name="Schartl M."/>
        </authorList>
    </citation>
    <scope>NUCLEOTIDE SEQUENCE</scope>
    <source>
        <strain evidence="1">STURGEONOMICS-FGT-2020</strain>
        <tissue evidence="1">Whole blood</tissue>
    </source>
</reference>
<gene>
    <name evidence="1" type="ORF">AOXY_G7539</name>
</gene>
<proteinExistence type="predicted"/>
<name>A0AAD8GAG3_ACIOX</name>
<evidence type="ECO:0000313" key="1">
    <source>
        <dbReference type="EMBL" id="KAK1170631.1"/>
    </source>
</evidence>
<accession>A0AAD8GAG3</accession>
<dbReference type="Proteomes" id="UP001230051">
    <property type="component" value="Unassembled WGS sequence"/>
</dbReference>
<organism evidence="1 2">
    <name type="scientific">Acipenser oxyrinchus oxyrinchus</name>
    <dbReference type="NCBI Taxonomy" id="40147"/>
    <lineage>
        <taxon>Eukaryota</taxon>
        <taxon>Metazoa</taxon>
        <taxon>Chordata</taxon>
        <taxon>Craniata</taxon>
        <taxon>Vertebrata</taxon>
        <taxon>Euteleostomi</taxon>
        <taxon>Actinopterygii</taxon>
        <taxon>Chondrostei</taxon>
        <taxon>Acipenseriformes</taxon>
        <taxon>Acipenseridae</taxon>
        <taxon>Acipenser</taxon>
    </lineage>
</organism>
<sequence length="73" mass="8372">MIVSPSTLILSLDAWTSGFWKLPTTSTDKKMEIKIYHCTRNTDILHIDSFSGGVGDIWERISGYLCQHVLWQE</sequence>
<protein>
    <submittedName>
        <fullName evidence="1">Uncharacterized protein</fullName>
    </submittedName>
</protein>
<comment type="caution">
    <text evidence="1">The sequence shown here is derived from an EMBL/GenBank/DDBJ whole genome shotgun (WGS) entry which is preliminary data.</text>
</comment>
<dbReference type="EMBL" id="JAGXEW010000006">
    <property type="protein sequence ID" value="KAK1170631.1"/>
    <property type="molecule type" value="Genomic_DNA"/>
</dbReference>